<dbReference type="Gene3D" id="3.40.190.10">
    <property type="entry name" value="Periplasmic binding protein-like II"/>
    <property type="match status" value="1"/>
</dbReference>
<evidence type="ECO:0008006" key="3">
    <source>
        <dbReference type="Google" id="ProtNLM"/>
    </source>
</evidence>
<organism evidence="1 2">
    <name type="scientific">Tepidibacillus decaturensis</name>
    <dbReference type="NCBI Taxonomy" id="1413211"/>
    <lineage>
        <taxon>Bacteria</taxon>
        <taxon>Bacillati</taxon>
        <taxon>Bacillota</taxon>
        <taxon>Bacilli</taxon>
        <taxon>Bacillales</taxon>
        <taxon>Bacillaceae</taxon>
        <taxon>Tepidibacillus</taxon>
    </lineage>
</organism>
<evidence type="ECO:0000313" key="1">
    <source>
        <dbReference type="EMBL" id="KXG44594.1"/>
    </source>
</evidence>
<accession>A0A135L6E5</accession>
<dbReference type="Proteomes" id="UP000070352">
    <property type="component" value="Unassembled WGS sequence"/>
</dbReference>
<dbReference type="InterPro" id="IPR006059">
    <property type="entry name" value="SBP"/>
</dbReference>
<gene>
    <name evidence="1" type="ORF">U473_11620</name>
</gene>
<dbReference type="EMBL" id="LSKU01000001">
    <property type="protein sequence ID" value="KXG44594.1"/>
    <property type="molecule type" value="Genomic_DNA"/>
</dbReference>
<name>A0A135L6E5_9BACI</name>
<dbReference type="Pfam" id="PF01547">
    <property type="entry name" value="SBP_bac_1"/>
    <property type="match status" value="1"/>
</dbReference>
<protein>
    <recommendedName>
        <fullName evidence="3">ABC transporter substrate-binding protein</fullName>
    </recommendedName>
</protein>
<dbReference type="AlphaFoldDB" id="A0A135L6E5"/>
<reference evidence="1 2" key="1">
    <citation type="submission" date="2016-02" db="EMBL/GenBank/DDBJ databases">
        <title>Draft Genome for Tepidibacillus decaturensis nov. sp. Strain Z9, an Anaerobic, Moderately Thermophilic and Heterotrophic Bacterium from Deep Subsurface of the Illinois Basin, USA.</title>
        <authorList>
            <person name="Dong Y."/>
            <person name="Chang J.Y."/>
            <person name="Sanford R."/>
            <person name="Fouke B.W."/>
        </authorList>
    </citation>
    <scope>NUCLEOTIDE SEQUENCE [LARGE SCALE GENOMIC DNA]</scope>
    <source>
        <strain evidence="1 2">Z9</strain>
    </source>
</reference>
<sequence>MSIPEIKDLVEKYSNNKPVIALKSDVTEILLDFLPFLWERGVELLDQPPFFSDEKKTILALEDYLSFKPYCPQQVENYGNLQVKEAIQRGEVVIGVSWGGQAAAILNPNENPYFDQIGFMTYQYPCNTTWGFVVAANSANKDIAISYLKYISNQENDKLVGRVSGGPVRKTTYQDKNEIQFCHWYEVQYHMLINAKHVPKSVHFAKASSSLYTLLHRLFKQEITPNEMMELLKA</sequence>
<dbReference type="STRING" id="1413211.U473_11620"/>
<dbReference type="SUPFAM" id="SSF53850">
    <property type="entry name" value="Periplasmic binding protein-like II"/>
    <property type="match status" value="1"/>
</dbReference>
<evidence type="ECO:0000313" key="2">
    <source>
        <dbReference type="Proteomes" id="UP000070352"/>
    </source>
</evidence>
<comment type="caution">
    <text evidence="1">The sequence shown here is derived from an EMBL/GenBank/DDBJ whole genome shotgun (WGS) entry which is preliminary data.</text>
</comment>
<proteinExistence type="predicted"/>
<keyword evidence="2" id="KW-1185">Reference proteome</keyword>